<dbReference type="EMBL" id="LKCM01000173">
    <property type="protein sequence ID" value="KPQ43181.1"/>
    <property type="molecule type" value="Genomic_DNA"/>
</dbReference>
<dbReference type="GO" id="GO:0046872">
    <property type="term" value="F:metal ion binding"/>
    <property type="evidence" value="ECO:0007669"/>
    <property type="project" value="UniProtKB-KW"/>
</dbReference>
<comment type="domain">
    <text evidence="8">The N-terminal domain determines nucleotide recognition and specific binding, while the C-terminal domain determines the specific binding to the target protein.</text>
</comment>
<evidence type="ECO:0000256" key="3">
    <source>
        <dbReference type="ARBA" id="ARBA00022723"/>
    </source>
</evidence>
<keyword evidence="4 8" id="KW-0547">Nucleotide-binding</keyword>
<feature type="domain" description="MobA-like NTP transferase" evidence="9">
    <location>
        <begin position="5"/>
        <end position="149"/>
    </location>
</feature>
<protein>
    <recommendedName>
        <fullName evidence="8">Probable molybdenum cofactor guanylyltransferase</fullName>
        <shortName evidence="8">MoCo guanylyltransferase</shortName>
        <ecNumber evidence="8">2.7.7.77</ecNumber>
    </recommendedName>
    <alternativeName>
        <fullName evidence="8">GTP:molybdopterin guanylyltransferase</fullName>
    </alternativeName>
    <alternativeName>
        <fullName evidence="8">Mo-MPT guanylyltransferase</fullName>
    </alternativeName>
    <alternativeName>
        <fullName evidence="8">Molybdopterin guanylyltransferase</fullName>
    </alternativeName>
    <alternativeName>
        <fullName evidence="8">Molybdopterin-guanine dinucleotide synthase</fullName>
        <shortName evidence="8">MGD synthase</shortName>
    </alternativeName>
</protein>
<dbReference type="GO" id="GO:0061603">
    <property type="term" value="F:molybdenum cofactor guanylyltransferase activity"/>
    <property type="evidence" value="ECO:0007669"/>
    <property type="project" value="UniProtKB-EC"/>
</dbReference>
<feature type="binding site" evidence="8">
    <location>
        <position position="100"/>
    </location>
    <ligand>
        <name>Mg(2+)</name>
        <dbReference type="ChEBI" id="CHEBI:18420"/>
    </ligand>
</feature>
<keyword evidence="1 8" id="KW-0963">Cytoplasm</keyword>
<comment type="catalytic activity">
    <reaction evidence="8">
        <text>Mo-molybdopterin + GTP + H(+) = Mo-molybdopterin guanine dinucleotide + diphosphate</text>
        <dbReference type="Rhea" id="RHEA:34243"/>
        <dbReference type="ChEBI" id="CHEBI:15378"/>
        <dbReference type="ChEBI" id="CHEBI:33019"/>
        <dbReference type="ChEBI" id="CHEBI:37565"/>
        <dbReference type="ChEBI" id="CHEBI:71302"/>
        <dbReference type="ChEBI" id="CHEBI:71310"/>
        <dbReference type="EC" id="2.7.7.77"/>
    </reaction>
</comment>
<dbReference type="GO" id="GO:0005737">
    <property type="term" value="C:cytoplasm"/>
    <property type="evidence" value="ECO:0007669"/>
    <property type="project" value="UniProtKB-SubCell"/>
</dbReference>
<comment type="similarity">
    <text evidence="8">Belongs to the MobA family.</text>
</comment>
<dbReference type="GO" id="GO:0006777">
    <property type="term" value="P:Mo-molybdopterin cofactor biosynthetic process"/>
    <property type="evidence" value="ECO:0007669"/>
    <property type="project" value="UniProtKB-KW"/>
</dbReference>
<evidence type="ECO:0000256" key="8">
    <source>
        <dbReference type="HAMAP-Rule" id="MF_00316"/>
    </source>
</evidence>
<comment type="cofactor">
    <cofactor evidence="8">
        <name>Mg(2+)</name>
        <dbReference type="ChEBI" id="CHEBI:18420"/>
    </cofactor>
</comment>
<evidence type="ECO:0000313" key="11">
    <source>
        <dbReference type="Proteomes" id="UP000050360"/>
    </source>
</evidence>
<keyword evidence="6 8" id="KW-0342">GTP-binding</keyword>
<comment type="function">
    <text evidence="8">Transfers a GMP moiety from GTP to Mo-molybdopterin (Mo-MPT) cofactor (Moco or molybdenum cofactor) to form Mo-molybdopterin guanine dinucleotide (Mo-MGD) cofactor.</text>
</comment>
<evidence type="ECO:0000256" key="6">
    <source>
        <dbReference type="ARBA" id="ARBA00023134"/>
    </source>
</evidence>
<dbReference type="PANTHER" id="PTHR19136:SF81">
    <property type="entry name" value="MOLYBDENUM COFACTOR GUANYLYLTRANSFERASE"/>
    <property type="match status" value="1"/>
</dbReference>
<evidence type="ECO:0000256" key="7">
    <source>
        <dbReference type="ARBA" id="ARBA00023150"/>
    </source>
</evidence>
<gene>
    <name evidence="8" type="primary">mobA</name>
    <name evidence="10" type="ORF">MPEBLZ_02295</name>
</gene>
<dbReference type="GO" id="GO:0005525">
    <property type="term" value="F:GTP binding"/>
    <property type="evidence" value="ECO:0007669"/>
    <property type="project" value="UniProtKB-UniRule"/>
</dbReference>
<dbReference type="InterPro" id="IPR025877">
    <property type="entry name" value="MobA-like_NTP_Trfase"/>
</dbReference>
<name>A0A0P8DZ93_9EURY</name>
<sequence length="201" mass="22641">MAYSAIILAGGKGKRMGYREKALMAINGKPLISYVIDSLEKVVDNIIISVRDKAQGKMLDSVLPGYTYAFDEYENTGPLAGILSGLTVCRDDFCFIAACDMPFINENVIKLLFMSGENHDAAIPRWEDGFLEPLHAVYKCKPMIFETKKAIRNGEKIVLAPIQKLRANYVEMQEIRKIDTNLRTFININTPEEMDIINKNV</sequence>
<reference evidence="10 11" key="1">
    <citation type="submission" date="2015-09" db="EMBL/GenBank/DDBJ databases">
        <title>A metagenomics-based metabolic model of nitrate-dependent anaerobic oxidation of methane by Methanoperedens-like archaea.</title>
        <authorList>
            <person name="Arshad A."/>
            <person name="Speth D.R."/>
            <person name="De Graaf R.M."/>
            <person name="Op Den Camp H.J."/>
            <person name="Jetten M.S."/>
            <person name="Welte C.U."/>
        </authorList>
    </citation>
    <scope>NUCLEOTIDE SEQUENCE [LARGE SCALE GENOMIC DNA]</scope>
</reference>
<dbReference type="EC" id="2.7.7.77" evidence="8"/>
<dbReference type="PANTHER" id="PTHR19136">
    <property type="entry name" value="MOLYBDENUM COFACTOR GUANYLYLTRANSFERASE"/>
    <property type="match status" value="1"/>
</dbReference>
<feature type="binding site" evidence="8">
    <location>
        <position position="21"/>
    </location>
    <ligand>
        <name>GTP</name>
        <dbReference type="ChEBI" id="CHEBI:37565"/>
    </ligand>
</feature>
<keyword evidence="2 8" id="KW-0808">Transferase</keyword>
<evidence type="ECO:0000256" key="1">
    <source>
        <dbReference type="ARBA" id="ARBA00022490"/>
    </source>
</evidence>
<evidence type="ECO:0000259" key="9">
    <source>
        <dbReference type="Pfam" id="PF12804"/>
    </source>
</evidence>
<feature type="binding site" evidence="8">
    <location>
        <begin position="8"/>
        <end position="10"/>
    </location>
    <ligand>
        <name>GTP</name>
        <dbReference type="ChEBI" id="CHEBI:37565"/>
    </ligand>
</feature>
<feature type="binding site" evidence="8">
    <location>
        <position position="100"/>
    </location>
    <ligand>
        <name>GTP</name>
        <dbReference type="ChEBI" id="CHEBI:37565"/>
    </ligand>
</feature>
<dbReference type="AlphaFoldDB" id="A0A0P8DZ93"/>
<keyword evidence="5 8" id="KW-0460">Magnesium</keyword>
<accession>A0A0P8DZ93</accession>
<comment type="caution">
    <text evidence="8">Lacks conserved residue(s) required for the propagation of feature annotation.</text>
</comment>
<dbReference type="CDD" id="cd02503">
    <property type="entry name" value="MobA"/>
    <property type="match status" value="1"/>
</dbReference>
<comment type="caution">
    <text evidence="10">The sequence shown here is derived from an EMBL/GenBank/DDBJ whole genome shotgun (WGS) entry which is preliminary data.</text>
</comment>
<feature type="binding site" evidence="8">
    <location>
        <position position="71"/>
    </location>
    <ligand>
        <name>GTP</name>
        <dbReference type="ChEBI" id="CHEBI:37565"/>
    </ligand>
</feature>
<dbReference type="InterPro" id="IPR013482">
    <property type="entry name" value="Molybde_CF_guanTrfase"/>
</dbReference>
<keyword evidence="3 8" id="KW-0479">Metal-binding</keyword>
<dbReference type="InterPro" id="IPR029044">
    <property type="entry name" value="Nucleotide-diphossugar_trans"/>
</dbReference>
<comment type="subcellular location">
    <subcellularLocation>
        <location evidence="8">Cytoplasm</location>
    </subcellularLocation>
</comment>
<dbReference type="Pfam" id="PF12804">
    <property type="entry name" value="NTP_transf_3"/>
    <property type="match status" value="1"/>
</dbReference>
<dbReference type="Proteomes" id="UP000050360">
    <property type="component" value="Unassembled WGS sequence"/>
</dbReference>
<organism evidence="10 11">
    <name type="scientific">Candidatus Methanoperedens nitratireducens</name>
    <dbReference type="NCBI Taxonomy" id="1392998"/>
    <lineage>
        <taxon>Archaea</taxon>
        <taxon>Methanobacteriati</taxon>
        <taxon>Methanobacteriota</taxon>
        <taxon>Stenosarchaea group</taxon>
        <taxon>Methanomicrobia</taxon>
        <taxon>Methanosarcinales</taxon>
        <taxon>ANME-2 cluster</taxon>
        <taxon>Candidatus Methanoperedentaceae</taxon>
        <taxon>Candidatus Methanoperedens</taxon>
    </lineage>
</organism>
<evidence type="ECO:0000313" key="10">
    <source>
        <dbReference type="EMBL" id="KPQ43181.1"/>
    </source>
</evidence>
<keyword evidence="7 8" id="KW-0501">Molybdenum cofactor biosynthesis</keyword>
<dbReference type="SUPFAM" id="SSF53448">
    <property type="entry name" value="Nucleotide-diphospho-sugar transferases"/>
    <property type="match status" value="1"/>
</dbReference>
<proteinExistence type="inferred from homology"/>
<evidence type="ECO:0000256" key="2">
    <source>
        <dbReference type="ARBA" id="ARBA00022679"/>
    </source>
</evidence>
<evidence type="ECO:0000256" key="4">
    <source>
        <dbReference type="ARBA" id="ARBA00022741"/>
    </source>
</evidence>
<dbReference type="HAMAP" id="MF_00316">
    <property type="entry name" value="MobA"/>
    <property type="match status" value="1"/>
</dbReference>
<evidence type="ECO:0000256" key="5">
    <source>
        <dbReference type="ARBA" id="ARBA00022842"/>
    </source>
</evidence>
<dbReference type="Gene3D" id="3.90.550.10">
    <property type="entry name" value="Spore Coat Polysaccharide Biosynthesis Protein SpsA, Chain A"/>
    <property type="match status" value="1"/>
</dbReference>